<proteinExistence type="inferred from homology"/>
<name>A0AAV5TGR8_9BILA</name>
<feature type="transmembrane region" description="Helical" evidence="4">
    <location>
        <begin position="100"/>
        <end position="120"/>
    </location>
</feature>
<gene>
    <name evidence="5" type="ORF">PENTCL1PPCAC_14686</name>
</gene>
<evidence type="ECO:0000256" key="1">
    <source>
        <dbReference type="ARBA" id="ARBA00022692"/>
    </source>
</evidence>
<keyword evidence="4" id="KW-0406">Ion transport</keyword>
<keyword evidence="2 4" id="KW-1133">Transmembrane helix</keyword>
<dbReference type="GO" id="GO:0016020">
    <property type="term" value="C:membrane"/>
    <property type="evidence" value="ECO:0007669"/>
    <property type="project" value="UniProtKB-SubCell"/>
</dbReference>
<dbReference type="PANTHER" id="PTHR12483:SF30">
    <property type="entry name" value="COPPER TRANSPORT PROTEIN"/>
    <property type="match status" value="1"/>
</dbReference>
<evidence type="ECO:0000256" key="4">
    <source>
        <dbReference type="RuleBase" id="RU367022"/>
    </source>
</evidence>
<keyword evidence="3 4" id="KW-0472">Membrane</keyword>
<organism evidence="5 6">
    <name type="scientific">Pristionchus entomophagus</name>
    <dbReference type="NCBI Taxonomy" id="358040"/>
    <lineage>
        <taxon>Eukaryota</taxon>
        <taxon>Metazoa</taxon>
        <taxon>Ecdysozoa</taxon>
        <taxon>Nematoda</taxon>
        <taxon>Chromadorea</taxon>
        <taxon>Rhabditida</taxon>
        <taxon>Rhabditina</taxon>
        <taxon>Diplogasteromorpha</taxon>
        <taxon>Diplogasteroidea</taxon>
        <taxon>Neodiplogasteridae</taxon>
        <taxon>Pristionchus</taxon>
    </lineage>
</organism>
<keyword evidence="6" id="KW-1185">Reference proteome</keyword>
<keyword evidence="4" id="KW-0187">Copper transport</keyword>
<evidence type="ECO:0000313" key="6">
    <source>
        <dbReference type="Proteomes" id="UP001432027"/>
    </source>
</evidence>
<keyword evidence="1 4" id="KW-0812">Transmembrane</keyword>
<keyword evidence="4" id="KW-0186">Copper</keyword>
<comment type="caution">
    <text evidence="5">The sequence shown here is derived from an EMBL/GenBank/DDBJ whole genome shotgun (WGS) entry which is preliminary data.</text>
</comment>
<accession>A0AAV5TGR8</accession>
<dbReference type="Pfam" id="PF04145">
    <property type="entry name" value="Ctr"/>
    <property type="match status" value="1"/>
</dbReference>
<comment type="subcellular location">
    <subcellularLocation>
        <location evidence="4">Membrane</location>
        <topology evidence="4">Multi-pass membrane protein</topology>
    </subcellularLocation>
</comment>
<feature type="transmembrane region" description="Helical" evidence="4">
    <location>
        <begin position="27"/>
        <end position="49"/>
    </location>
</feature>
<protein>
    <recommendedName>
        <fullName evidence="4">Copper transport protein</fullName>
    </recommendedName>
</protein>
<dbReference type="PANTHER" id="PTHR12483">
    <property type="entry name" value="SOLUTE CARRIER FAMILY 31 COPPER TRANSPORTERS"/>
    <property type="match status" value="1"/>
</dbReference>
<evidence type="ECO:0000313" key="5">
    <source>
        <dbReference type="EMBL" id="GMS92511.1"/>
    </source>
</evidence>
<dbReference type="AlphaFoldDB" id="A0AAV5TGR8"/>
<dbReference type="Proteomes" id="UP001432027">
    <property type="component" value="Unassembled WGS sequence"/>
</dbReference>
<evidence type="ECO:0000256" key="2">
    <source>
        <dbReference type="ARBA" id="ARBA00022989"/>
    </source>
</evidence>
<evidence type="ECO:0000256" key="3">
    <source>
        <dbReference type="ARBA" id="ARBA00023136"/>
    </source>
</evidence>
<sequence>MDHLTMGSMSGPMSFHFGSEETVLFDFWKFSSVWGLIVTCLILAAFSIVKEWARMARAACSKSTENNRSIVARVVDMALHAVVLILSYFLMVIFMNLNVWMSLTIIVSEVLCHAISSHFSSRSNVNRFEK</sequence>
<reference evidence="5" key="1">
    <citation type="submission" date="2023-10" db="EMBL/GenBank/DDBJ databases">
        <title>Genome assembly of Pristionchus species.</title>
        <authorList>
            <person name="Yoshida K."/>
            <person name="Sommer R.J."/>
        </authorList>
    </citation>
    <scope>NUCLEOTIDE SEQUENCE</scope>
    <source>
        <strain evidence="5">RS0144</strain>
    </source>
</reference>
<feature type="transmembrane region" description="Helical" evidence="4">
    <location>
        <begin position="70"/>
        <end position="94"/>
    </location>
</feature>
<keyword evidence="4" id="KW-0813">Transport</keyword>
<dbReference type="GO" id="GO:0005375">
    <property type="term" value="F:copper ion transmembrane transporter activity"/>
    <property type="evidence" value="ECO:0007669"/>
    <property type="project" value="UniProtKB-UniRule"/>
</dbReference>
<dbReference type="InterPro" id="IPR007274">
    <property type="entry name" value="Cop_transporter"/>
</dbReference>
<dbReference type="EMBL" id="BTSX01000004">
    <property type="protein sequence ID" value="GMS92511.1"/>
    <property type="molecule type" value="Genomic_DNA"/>
</dbReference>
<comment type="similarity">
    <text evidence="4">Belongs to the copper transporter (Ctr) (TC 1.A.56) family. SLC31A subfamily.</text>
</comment>